<keyword evidence="2 5" id="KW-0732">Signal</keyword>
<keyword evidence="3" id="KW-1015">Disulfide bond</keyword>
<keyword evidence="7" id="KW-1185">Reference proteome</keyword>
<dbReference type="PRINTS" id="PR00724">
    <property type="entry name" value="CRBOXYPTASEC"/>
</dbReference>
<keyword evidence="4" id="KW-0325">Glycoprotein</keyword>
<dbReference type="InterPro" id="IPR001563">
    <property type="entry name" value="Peptidase_S10"/>
</dbReference>
<dbReference type="GO" id="GO:0019748">
    <property type="term" value="P:secondary metabolic process"/>
    <property type="evidence" value="ECO:0007669"/>
    <property type="project" value="TreeGrafter"/>
</dbReference>
<organism evidence="6 7">
    <name type="scientific">Dendrobium nobile</name>
    <name type="common">Orchid</name>
    <dbReference type="NCBI Taxonomy" id="94219"/>
    <lineage>
        <taxon>Eukaryota</taxon>
        <taxon>Viridiplantae</taxon>
        <taxon>Streptophyta</taxon>
        <taxon>Embryophyta</taxon>
        <taxon>Tracheophyta</taxon>
        <taxon>Spermatophyta</taxon>
        <taxon>Magnoliopsida</taxon>
        <taxon>Liliopsida</taxon>
        <taxon>Asparagales</taxon>
        <taxon>Orchidaceae</taxon>
        <taxon>Epidendroideae</taxon>
        <taxon>Malaxideae</taxon>
        <taxon>Dendrobiinae</taxon>
        <taxon>Dendrobium</taxon>
    </lineage>
</organism>
<dbReference type="FunFam" id="3.40.50.1820:FF:000072">
    <property type="entry name" value="Serine carboxypeptidase-like 19"/>
    <property type="match status" value="1"/>
</dbReference>
<dbReference type="FunFam" id="3.40.50.11320:FF:000002">
    <property type="entry name" value="Carboxypeptidase"/>
    <property type="match status" value="1"/>
</dbReference>
<dbReference type="PANTHER" id="PTHR11802">
    <property type="entry name" value="SERINE PROTEASE FAMILY S10 SERINE CARBOXYPEPTIDASE"/>
    <property type="match status" value="1"/>
</dbReference>
<dbReference type="GO" id="GO:0016747">
    <property type="term" value="F:acyltransferase activity, transferring groups other than amino-acyl groups"/>
    <property type="evidence" value="ECO:0007669"/>
    <property type="project" value="TreeGrafter"/>
</dbReference>
<dbReference type="Gene3D" id="3.40.50.1820">
    <property type="entry name" value="alpha/beta hydrolase"/>
    <property type="match status" value="1"/>
</dbReference>
<dbReference type="AlphaFoldDB" id="A0A8T3C3H8"/>
<reference evidence="6" key="1">
    <citation type="journal article" date="2022" name="Front. Genet.">
        <title>Chromosome-Scale Assembly of the Dendrobium nobile Genome Provides Insights Into the Molecular Mechanism of the Biosynthesis of the Medicinal Active Ingredient of Dendrobium.</title>
        <authorList>
            <person name="Xu Q."/>
            <person name="Niu S.-C."/>
            <person name="Li K.-L."/>
            <person name="Zheng P.-J."/>
            <person name="Zhang X.-J."/>
            <person name="Jia Y."/>
            <person name="Liu Y."/>
            <person name="Niu Y.-X."/>
            <person name="Yu L.-H."/>
            <person name="Chen D.-F."/>
            <person name="Zhang G.-Q."/>
        </authorList>
    </citation>
    <scope>NUCLEOTIDE SEQUENCE</scope>
    <source>
        <tissue evidence="6">Leaf</tissue>
    </source>
</reference>
<protein>
    <recommendedName>
        <fullName evidence="8">Serine carboxypeptidase-like 18</fullName>
    </recommendedName>
</protein>
<comment type="similarity">
    <text evidence="1">Belongs to the peptidase S10 family.</text>
</comment>
<dbReference type="GO" id="GO:0004185">
    <property type="term" value="F:serine-type carboxypeptidase activity"/>
    <property type="evidence" value="ECO:0007669"/>
    <property type="project" value="InterPro"/>
</dbReference>
<evidence type="ECO:0000256" key="3">
    <source>
        <dbReference type="ARBA" id="ARBA00023157"/>
    </source>
</evidence>
<evidence type="ECO:0000256" key="1">
    <source>
        <dbReference type="ARBA" id="ARBA00009431"/>
    </source>
</evidence>
<name>A0A8T3C3H8_DENNO</name>
<sequence>MARWSPVLLLLSFLVILPKSLSSTPNHVQQLPGFKGQLPFQMETGYLTVDEVNGVELFYYFIESERNASEDPLLLWLSGGPGCSSFSALFFEIGPVKFQIAAYDGSVPTLLYNPYSWTKVSSIIFLDYPAGTGFSVPTVSQTYMTGDSSSSNQVYGFLKKWLVEHPRFRSNSFYVAGDSYGGMLVPVVAQFIADGNDVKEQPFINLQGYIIGNPRTGERIDAKAQVPFALGMGIISDEFAELVEKDCAGQDYENPKAAECAARLDTFKKYRWELSETDVLEPKCATDFPRPKDIAREYYKRSLNEDSFGRLFRPPKAPELRCKGYAYYLGYFWANENVTREALQIRKGTVSEWQRCNNFFDYLKDIPSSLPYQLNLLKRGYRALVYSGDHDMLIPFVGTKLWIKSLNLTVVDPWRSWSVDDQVAGYTVLYSNDLTFATVRAAGHTAPEFKPQQCFAMFDRWTSKKPL</sequence>
<dbReference type="SMR" id="A0A8T3C3H8"/>
<dbReference type="SUPFAM" id="SSF53474">
    <property type="entry name" value="alpha/beta-Hydrolases"/>
    <property type="match status" value="1"/>
</dbReference>
<evidence type="ECO:0000256" key="4">
    <source>
        <dbReference type="ARBA" id="ARBA00023180"/>
    </source>
</evidence>
<dbReference type="GO" id="GO:0006508">
    <property type="term" value="P:proteolysis"/>
    <property type="evidence" value="ECO:0007669"/>
    <property type="project" value="InterPro"/>
</dbReference>
<evidence type="ECO:0000313" key="7">
    <source>
        <dbReference type="Proteomes" id="UP000829196"/>
    </source>
</evidence>
<evidence type="ECO:0000256" key="5">
    <source>
        <dbReference type="SAM" id="SignalP"/>
    </source>
</evidence>
<evidence type="ECO:0000256" key="2">
    <source>
        <dbReference type="ARBA" id="ARBA00022729"/>
    </source>
</evidence>
<accession>A0A8T3C3H8</accession>
<dbReference type="PANTHER" id="PTHR11802:SF461">
    <property type="entry name" value="OS02G0687900 PROTEIN"/>
    <property type="match status" value="1"/>
</dbReference>
<dbReference type="Proteomes" id="UP000829196">
    <property type="component" value="Unassembled WGS sequence"/>
</dbReference>
<dbReference type="FunFam" id="3.40.50.12670:FF:000001">
    <property type="entry name" value="Carboxypeptidase"/>
    <property type="match status" value="1"/>
</dbReference>
<dbReference type="EMBL" id="JAGYWB010000004">
    <property type="protein sequence ID" value="KAI0525284.1"/>
    <property type="molecule type" value="Genomic_DNA"/>
</dbReference>
<dbReference type="Pfam" id="PF00450">
    <property type="entry name" value="Peptidase_S10"/>
    <property type="match status" value="1"/>
</dbReference>
<evidence type="ECO:0008006" key="8">
    <source>
        <dbReference type="Google" id="ProtNLM"/>
    </source>
</evidence>
<feature type="signal peptide" evidence="5">
    <location>
        <begin position="1"/>
        <end position="22"/>
    </location>
</feature>
<feature type="chain" id="PRO_5035725078" description="Serine carboxypeptidase-like 18" evidence="5">
    <location>
        <begin position="23"/>
        <end position="467"/>
    </location>
</feature>
<gene>
    <name evidence="6" type="ORF">KFK09_004677</name>
</gene>
<dbReference type="OrthoDB" id="443318at2759"/>
<proteinExistence type="inferred from homology"/>
<evidence type="ECO:0000313" key="6">
    <source>
        <dbReference type="EMBL" id="KAI0525284.1"/>
    </source>
</evidence>
<dbReference type="InterPro" id="IPR029058">
    <property type="entry name" value="AB_hydrolase_fold"/>
</dbReference>
<comment type="caution">
    <text evidence="6">The sequence shown here is derived from an EMBL/GenBank/DDBJ whole genome shotgun (WGS) entry which is preliminary data.</text>
</comment>
<dbReference type="Gene3D" id="3.40.50.12670">
    <property type="match status" value="1"/>
</dbReference>